<feature type="domain" description="Methyltransferase" evidence="1">
    <location>
        <begin position="121"/>
        <end position="237"/>
    </location>
</feature>
<evidence type="ECO:0000313" key="3">
    <source>
        <dbReference type="Proteomes" id="UP000182692"/>
    </source>
</evidence>
<dbReference type="Proteomes" id="UP000182692">
    <property type="component" value="Unassembled WGS sequence"/>
</dbReference>
<dbReference type="AlphaFoldDB" id="A0A1I5MPY4"/>
<organism evidence="2 3">
    <name type="scientific">Enterovibrio norvegicus DSM 15893</name>
    <dbReference type="NCBI Taxonomy" id="1121869"/>
    <lineage>
        <taxon>Bacteria</taxon>
        <taxon>Pseudomonadati</taxon>
        <taxon>Pseudomonadota</taxon>
        <taxon>Gammaproteobacteria</taxon>
        <taxon>Vibrionales</taxon>
        <taxon>Vibrionaceae</taxon>
        <taxon>Enterovibrio</taxon>
    </lineage>
</organism>
<evidence type="ECO:0000259" key="1">
    <source>
        <dbReference type="Pfam" id="PF13679"/>
    </source>
</evidence>
<accession>A0A1I5MPY4</accession>
<dbReference type="GeneID" id="35871964"/>
<dbReference type="STRING" id="1121869.SAMN03084138_01345"/>
<dbReference type="Gene3D" id="3.40.50.150">
    <property type="entry name" value="Vaccinia Virus protein VP39"/>
    <property type="match status" value="1"/>
</dbReference>
<dbReference type="Pfam" id="PF13679">
    <property type="entry name" value="Methyltransf_32"/>
    <property type="match status" value="1"/>
</dbReference>
<proteinExistence type="predicted"/>
<dbReference type="PANTHER" id="PTHR13369:SF0">
    <property type="entry name" value="GLUTATHIONE S-TRANSFERASE C-TERMINAL DOMAIN-CONTAINING PROTEIN"/>
    <property type="match status" value="1"/>
</dbReference>
<dbReference type="GO" id="GO:0008168">
    <property type="term" value="F:methyltransferase activity"/>
    <property type="evidence" value="ECO:0007669"/>
    <property type="project" value="UniProtKB-KW"/>
</dbReference>
<keyword evidence="2" id="KW-0489">Methyltransferase</keyword>
<dbReference type="EMBL" id="FOWR01000008">
    <property type="protein sequence ID" value="SFP11573.1"/>
    <property type="molecule type" value="Genomic_DNA"/>
</dbReference>
<gene>
    <name evidence="2" type="ORF">SAMN03084138_01345</name>
</gene>
<sequence length="407" mass="45973">MPHPCFSLAERFLALDGALARHRPFWQGMPFDFADLPWRNTYPELCDWLDDQTLASLSTLKASPEQLTAMVKQWLPEAESWLTLCHVKESHHADLYCAPHWSAGIPGRKWSQIAAFNAAMPKANGQHWLEWCAGKGYLGRVLSVSRQSNVTSLEWQETLCRDGQQYAEKHELTMHFVQGDAFAPESQRLVDACDHAVALHACGDLHVTLLKHSVAAEKQSGPSTVTVSPCCYHLIQDKCYQPLSTLAKNSTLSLSKHDLKLPLQETVTAGQTVQNKRYVEVTFRLGFDALQRAITGSAAYLPVPNVQKSLLNEGFEAFCYWAAEQKGIVIPSDTDFAEYHTLGEARFLLVEKMETVRTLFRRPLEMWLVLDRALYLTDNGFDVDVSTFCERALTPRNLLIHATRIQR</sequence>
<dbReference type="InterPro" id="IPR025714">
    <property type="entry name" value="Methyltranfer_dom"/>
</dbReference>
<dbReference type="OrthoDB" id="5298194at2"/>
<dbReference type="InterPro" id="IPR029063">
    <property type="entry name" value="SAM-dependent_MTases_sf"/>
</dbReference>
<evidence type="ECO:0000313" key="2">
    <source>
        <dbReference type="EMBL" id="SFP11573.1"/>
    </source>
</evidence>
<keyword evidence="2" id="KW-0808">Transferase</keyword>
<name>A0A1I5MPY4_9GAMM</name>
<protein>
    <submittedName>
        <fullName evidence="2">Methyltransferase domain-containing protein</fullName>
    </submittedName>
</protein>
<reference evidence="2 3" key="1">
    <citation type="submission" date="2016-10" db="EMBL/GenBank/DDBJ databases">
        <authorList>
            <person name="de Groot N.N."/>
        </authorList>
    </citation>
    <scope>NUCLEOTIDE SEQUENCE [LARGE SCALE GENOMIC DNA]</scope>
    <source>
        <strain evidence="2 3">DSM 15893</strain>
    </source>
</reference>
<dbReference type="RefSeq" id="WP_017012838.1">
    <property type="nucleotide sequence ID" value="NZ_FOWR01000008.1"/>
</dbReference>
<dbReference type="GO" id="GO:0032259">
    <property type="term" value="P:methylation"/>
    <property type="evidence" value="ECO:0007669"/>
    <property type="project" value="UniProtKB-KW"/>
</dbReference>
<dbReference type="PANTHER" id="PTHR13369">
    <property type="match status" value="1"/>
</dbReference>
<dbReference type="SUPFAM" id="SSF53335">
    <property type="entry name" value="S-adenosyl-L-methionine-dependent methyltransferases"/>
    <property type="match status" value="1"/>
</dbReference>